<protein>
    <submittedName>
        <fullName evidence="2">Uncharacterized protein</fullName>
    </submittedName>
</protein>
<accession>A0A087T9A7</accession>
<feature type="region of interest" description="Disordered" evidence="1">
    <location>
        <begin position="1"/>
        <end position="26"/>
    </location>
</feature>
<reference evidence="2 3" key="1">
    <citation type="submission" date="2013-11" db="EMBL/GenBank/DDBJ databases">
        <title>Genome sequencing of Stegodyphus mimosarum.</title>
        <authorList>
            <person name="Bechsgaard J."/>
        </authorList>
    </citation>
    <scope>NUCLEOTIDE SEQUENCE [LARGE SCALE GENOMIC DNA]</scope>
</reference>
<feature type="non-terminal residue" evidence="2">
    <location>
        <position position="79"/>
    </location>
</feature>
<dbReference type="EMBL" id="KK114087">
    <property type="protein sequence ID" value="KFM61696.1"/>
    <property type="molecule type" value="Genomic_DNA"/>
</dbReference>
<feature type="region of interest" description="Disordered" evidence="1">
    <location>
        <begin position="55"/>
        <end position="79"/>
    </location>
</feature>
<evidence type="ECO:0000313" key="2">
    <source>
        <dbReference type="EMBL" id="KFM61696.1"/>
    </source>
</evidence>
<keyword evidence="3" id="KW-1185">Reference proteome</keyword>
<feature type="compositionally biased region" description="Polar residues" evidence="1">
    <location>
        <begin position="60"/>
        <end position="79"/>
    </location>
</feature>
<dbReference type="AlphaFoldDB" id="A0A087T9A7"/>
<proteinExistence type="predicted"/>
<organism evidence="2 3">
    <name type="scientific">Stegodyphus mimosarum</name>
    <name type="common">African social velvet spider</name>
    <dbReference type="NCBI Taxonomy" id="407821"/>
    <lineage>
        <taxon>Eukaryota</taxon>
        <taxon>Metazoa</taxon>
        <taxon>Ecdysozoa</taxon>
        <taxon>Arthropoda</taxon>
        <taxon>Chelicerata</taxon>
        <taxon>Arachnida</taxon>
        <taxon>Araneae</taxon>
        <taxon>Araneomorphae</taxon>
        <taxon>Entelegynae</taxon>
        <taxon>Eresoidea</taxon>
        <taxon>Eresidae</taxon>
        <taxon>Stegodyphus</taxon>
    </lineage>
</organism>
<evidence type="ECO:0000313" key="3">
    <source>
        <dbReference type="Proteomes" id="UP000054359"/>
    </source>
</evidence>
<sequence>MVSRIHQSAGCRELTTGAQGRQLSGEEQREFQARLFAVSQECPWLYAYEDSPQRRPIHSRTVQQSIFQHSRNDSPLLNQ</sequence>
<gene>
    <name evidence="2" type="ORF">X975_20482</name>
</gene>
<evidence type="ECO:0000256" key="1">
    <source>
        <dbReference type="SAM" id="MobiDB-lite"/>
    </source>
</evidence>
<dbReference type="Proteomes" id="UP000054359">
    <property type="component" value="Unassembled WGS sequence"/>
</dbReference>
<name>A0A087T9A7_STEMI</name>